<dbReference type="RefSeq" id="WP_377799343.1">
    <property type="nucleotide sequence ID" value="NZ_JBHSLW010000023.1"/>
</dbReference>
<dbReference type="PIRSF" id="PIRSF001399">
    <property type="entry name" value="DHquinase_II"/>
    <property type="match status" value="1"/>
</dbReference>
<feature type="active site" description="Proton acceptor" evidence="9">
    <location>
        <position position="24"/>
    </location>
</feature>
<dbReference type="Proteomes" id="UP001596053">
    <property type="component" value="Unassembled WGS sequence"/>
</dbReference>
<gene>
    <name evidence="9 10" type="primary">aroQ</name>
    <name evidence="10" type="ORF">ACFPOB_15640</name>
</gene>
<dbReference type="InterPro" id="IPR036441">
    <property type="entry name" value="DHquinase_II_sf"/>
</dbReference>
<dbReference type="SUPFAM" id="SSF52304">
    <property type="entry name" value="Type II 3-dehydroquinate dehydratase"/>
    <property type="match status" value="1"/>
</dbReference>
<dbReference type="NCBIfam" id="NF003806">
    <property type="entry name" value="PRK05395.1-3"/>
    <property type="match status" value="1"/>
</dbReference>
<keyword evidence="7 9" id="KW-0057">Aromatic amino acid biosynthesis</keyword>
<dbReference type="PANTHER" id="PTHR21272:SF3">
    <property type="entry name" value="CATABOLIC 3-DEHYDROQUINASE"/>
    <property type="match status" value="1"/>
</dbReference>
<dbReference type="Gene3D" id="3.40.50.9100">
    <property type="entry name" value="Dehydroquinase, class II"/>
    <property type="match status" value="1"/>
</dbReference>
<keyword evidence="11" id="KW-1185">Reference proteome</keyword>
<feature type="active site" description="Proton donor" evidence="9">
    <location>
        <position position="101"/>
    </location>
</feature>
<evidence type="ECO:0000256" key="3">
    <source>
        <dbReference type="ARBA" id="ARBA00004902"/>
    </source>
</evidence>
<comment type="similarity">
    <text evidence="4 9">Belongs to the type-II 3-dehydroquinase family.</text>
</comment>
<accession>A0ABW0IVH4</accession>
<name>A0ABW0IVH4_9HYPH</name>
<dbReference type="EMBL" id="JBHSLW010000023">
    <property type="protein sequence ID" value="MFC5420990.1"/>
    <property type="molecule type" value="Genomic_DNA"/>
</dbReference>
<dbReference type="CDD" id="cd00466">
    <property type="entry name" value="DHQase_II"/>
    <property type="match status" value="1"/>
</dbReference>
<evidence type="ECO:0000256" key="7">
    <source>
        <dbReference type="ARBA" id="ARBA00023141"/>
    </source>
</evidence>
<dbReference type="NCBIfam" id="TIGR01088">
    <property type="entry name" value="aroQ"/>
    <property type="match status" value="1"/>
</dbReference>
<dbReference type="GO" id="GO:0003855">
    <property type="term" value="F:3-dehydroquinate dehydratase activity"/>
    <property type="evidence" value="ECO:0007669"/>
    <property type="project" value="UniProtKB-EC"/>
</dbReference>
<evidence type="ECO:0000256" key="6">
    <source>
        <dbReference type="ARBA" id="ARBA00012060"/>
    </source>
</evidence>
<organism evidence="10 11">
    <name type="scientific">Bosea eneae</name>
    <dbReference type="NCBI Taxonomy" id="151454"/>
    <lineage>
        <taxon>Bacteria</taxon>
        <taxon>Pseudomonadati</taxon>
        <taxon>Pseudomonadota</taxon>
        <taxon>Alphaproteobacteria</taxon>
        <taxon>Hyphomicrobiales</taxon>
        <taxon>Boseaceae</taxon>
        <taxon>Bosea</taxon>
    </lineage>
</organism>
<protein>
    <recommendedName>
        <fullName evidence="6 9">3-dehydroquinate dehydratase</fullName>
        <shortName evidence="9">3-dehydroquinase</shortName>
        <ecNumber evidence="6 9">4.2.1.10</ecNumber>
    </recommendedName>
    <alternativeName>
        <fullName evidence="9">Type II DHQase</fullName>
    </alternativeName>
</protein>
<dbReference type="NCBIfam" id="NF003805">
    <property type="entry name" value="PRK05395.1-2"/>
    <property type="match status" value="1"/>
</dbReference>
<evidence type="ECO:0000256" key="9">
    <source>
        <dbReference type="HAMAP-Rule" id="MF_00169"/>
    </source>
</evidence>
<dbReference type="InterPro" id="IPR001874">
    <property type="entry name" value="DHquinase_II"/>
</dbReference>
<evidence type="ECO:0000256" key="4">
    <source>
        <dbReference type="ARBA" id="ARBA00011037"/>
    </source>
</evidence>
<evidence type="ECO:0000256" key="5">
    <source>
        <dbReference type="ARBA" id="ARBA00011193"/>
    </source>
</evidence>
<evidence type="ECO:0000256" key="1">
    <source>
        <dbReference type="ARBA" id="ARBA00001864"/>
    </source>
</evidence>
<evidence type="ECO:0000256" key="8">
    <source>
        <dbReference type="ARBA" id="ARBA00023239"/>
    </source>
</evidence>
<keyword evidence="8 9" id="KW-0456">Lyase</keyword>
<comment type="subunit">
    <text evidence="5 9">Homododecamer.</text>
</comment>
<sequence length="149" mass="16778">MSRLVYVLNGPNLNLLGKRQPHIYGSETLADVEDACRALAKELHLDIRFHQSNREYEIIDWIHEAREQAVGIVINPGAFTHTSVAILDALNAFDGTVIECHISNVHKRESFRHHSYMSLRADGVIAGFGTQGYLLSLRRVARLADETKD</sequence>
<dbReference type="HAMAP" id="MF_00169">
    <property type="entry name" value="AroQ"/>
    <property type="match status" value="1"/>
</dbReference>
<dbReference type="InterPro" id="IPR018509">
    <property type="entry name" value="DHquinase_II_CS"/>
</dbReference>
<comment type="caution">
    <text evidence="10">The sequence shown here is derived from an EMBL/GenBank/DDBJ whole genome shotgun (WGS) entry which is preliminary data.</text>
</comment>
<dbReference type="PANTHER" id="PTHR21272">
    <property type="entry name" value="CATABOLIC 3-DEHYDROQUINASE"/>
    <property type="match status" value="1"/>
</dbReference>
<reference evidence="11" key="1">
    <citation type="journal article" date="2019" name="Int. J. Syst. Evol. Microbiol.">
        <title>The Global Catalogue of Microorganisms (GCM) 10K type strain sequencing project: providing services to taxonomists for standard genome sequencing and annotation.</title>
        <authorList>
            <consortium name="The Broad Institute Genomics Platform"/>
            <consortium name="The Broad Institute Genome Sequencing Center for Infectious Disease"/>
            <person name="Wu L."/>
            <person name="Ma J."/>
        </authorList>
    </citation>
    <scope>NUCLEOTIDE SEQUENCE [LARGE SCALE GENOMIC DNA]</scope>
    <source>
        <strain evidence="11">NCAIM B.01391</strain>
    </source>
</reference>
<dbReference type="NCBIfam" id="NF003807">
    <property type="entry name" value="PRK05395.1-4"/>
    <property type="match status" value="1"/>
</dbReference>
<keyword evidence="9" id="KW-0028">Amino-acid biosynthesis</keyword>
<comment type="pathway">
    <text evidence="3 9">Metabolic intermediate biosynthesis; chorismate biosynthesis; chorismate from D-erythrose 4-phosphate and phosphoenolpyruvate: step 3/7.</text>
</comment>
<proteinExistence type="inferred from homology"/>
<feature type="binding site" evidence="9">
    <location>
        <position position="112"/>
    </location>
    <ligand>
        <name>substrate</name>
    </ligand>
</feature>
<feature type="binding site" evidence="9">
    <location>
        <begin position="102"/>
        <end position="103"/>
    </location>
    <ligand>
        <name>substrate</name>
    </ligand>
</feature>
<comment type="function">
    <text evidence="2 9">Catalyzes a trans-dehydration via an enolate intermediate.</text>
</comment>
<dbReference type="Pfam" id="PF01220">
    <property type="entry name" value="DHquinase_II"/>
    <property type="match status" value="1"/>
</dbReference>
<feature type="binding site" evidence="9">
    <location>
        <position position="75"/>
    </location>
    <ligand>
        <name>substrate</name>
    </ligand>
</feature>
<feature type="binding site" evidence="9">
    <location>
        <position position="81"/>
    </location>
    <ligand>
        <name>substrate</name>
    </ligand>
</feature>
<dbReference type="EC" id="4.2.1.10" evidence="6 9"/>
<evidence type="ECO:0000313" key="11">
    <source>
        <dbReference type="Proteomes" id="UP001596053"/>
    </source>
</evidence>
<feature type="site" description="Transition state stabilizer" evidence="9">
    <location>
        <position position="19"/>
    </location>
</feature>
<evidence type="ECO:0000313" key="10">
    <source>
        <dbReference type="EMBL" id="MFC5420990.1"/>
    </source>
</evidence>
<feature type="binding site" evidence="9">
    <location>
        <position position="88"/>
    </location>
    <ligand>
        <name>substrate</name>
    </ligand>
</feature>
<comment type="catalytic activity">
    <reaction evidence="1 9">
        <text>3-dehydroquinate = 3-dehydroshikimate + H2O</text>
        <dbReference type="Rhea" id="RHEA:21096"/>
        <dbReference type="ChEBI" id="CHEBI:15377"/>
        <dbReference type="ChEBI" id="CHEBI:16630"/>
        <dbReference type="ChEBI" id="CHEBI:32364"/>
        <dbReference type="EC" id="4.2.1.10"/>
    </reaction>
</comment>
<evidence type="ECO:0000256" key="2">
    <source>
        <dbReference type="ARBA" id="ARBA00003924"/>
    </source>
</evidence>
<dbReference type="PROSITE" id="PS01029">
    <property type="entry name" value="DEHYDROQUINASE_II"/>
    <property type="match status" value="1"/>
</dbReference>